<evidence type="ECO:0000256" key="2">
    <source>
        <dbReference type="ARBA" id="ARBA00023163"/>
    </source>
</evidence>
<keyword evidence="5" id="KW-1185">Reference proteome</keyword>
<dbReference type="Gene3D" id="1.10.10.10">
    <property type="entry name" value="Winged helix-like DNA-binding domain superfamily/Winged helix DNA-binding domain"/>
    <property type="match status" value="1"/>
</dbReference>
<dbReference type="Gene3D" id="3.30.450.40">
    <property type="match status" value="1"/>
</dbReference>
<dbReference type="PROSITE" id="PS50921">
    <property type="entry name" value="ANTAR"/>
    <property type="match status" value="1"/>
</dbReference>
<name>A0ABY2BBD5_9ACTN</name>
<dbReference type="InterPro" id="IPR012074">
    <property type="entry name" value="GAF_ANTAR"/>
</dbReference>
<dbReference type="SMART" id="SM00065">
    <property type="entry name" value="GAF"/>
    <property type="match status" value="1"/>
</dbReference>
<dbReference type="Pfam" id="PF13185">
    <property type="entry name" value="GAF_2"/>
    <property type="match status" value="1"/>
</dbReference>
<evidence type="ECO:0000313" key="5">
    <source>
        <dbReference type="Proteomes" id="UP000295818"/>
    </source>
</evidence>
<gene>
    <name evidence="4" type="ORF">EV644_11920</name>
</gene>
<dbReference type="Proteomes" id="UP000295818">
    <property type="component" value="Unassembled WGS sequence"/>
</dbReference>
<reference evidence="4 5" key="1">
    <citation type="journal article" date="2015" name="Stand. Genomic Sci.">
        <title>Genomic Encyclopedia of Bacterial and Archaeal Type Strains, Phase III: the genomes of soil and plant-associated and newly described type strains.</title>
        <authorList>
            <person name="Whitman W.B."/>
            <person name="Woyke T."/>
            <person name="Klenk H.P."/>
            <person name="Zhou Y."/>
            <person name="Lilburn T.G."/>
            <person name="Beck B.J."/>
            <person name="De Vos P."/>
            <person name="Vandamme P."/>
            <person name="Eisen J.A."/>
            <person name="Garrity G."/>
            <person name="Hugenholtz P."/>
            <person name="Kyrpides N.C."/>
        </authorList>
    </citation>
    <scope>NUCLEOTIDE SEQUENCE [LARGE SCALE GENOMIC DNA]</scope>
    <source>
        <strain evidence="4 5">VKM Ac-2538</strain>
    </source>
</reference>
<accession>A0ABY2BBD5</accession>
<dbReference type="InterPro" id="IPR005561">
    <property type="entry name" value="ANTAR"/>
</dbReference>
<dbReference type="PIRSF" id="PIRSF036625">
    <property type="entry name" value="GAF_ANTAR"/>
    <property type="match status" value="1"/>
</dbReference>
<feature type="domain" description="ANTAR" evidence="3">
    <location>
        <begin position="176"/>
        <end position="237"/>
    </location>
</feature>
<proteinExistence type="predicted"/>
<organism evidence="4 5">
    <name type="scientific">Kribbella orskensis</name>
    <dbReference type="NCBI Taxonomy" id="2512216"/>
    <lineage>
        <taxon>Bacteria</taxon>
        <taxon>Bacillati</taxon>
        <taxon>Actinomycetota</taxon>
        <taxon>Actinomycetes</taxon>
        <taxon>Propionibacteriales</taxon>
        <taxon>Kribbellaceae</taxon>
        <taxon>Kribbella</taxon>
    </lineage>
</organism>
<dbReference type="SUPFAM" id="SSF55781">
    <property type="entry name" value="GAF domain-like"/>
    <property type="match status" value="1"/>
</dbReference>
<evidence type="ECO:0000259" key="3">
    <source>
        <dbReference type="PROSITE" id="PS50921"/>
    </source>
</evidence>
<dbReference type="EMBL" id="SLWM01000019">
    <property type="protein sequence ID" value="TCO14908.1"/>
    <property type="molecule type" value="Genomic_DNA"/>
</dbReference>
<dbReference type="SMART" id="SM01012">
    <property type="entry name" value="ANTAR"/>
    <property type="match status" value="1"/>
</dbReference>
<evidence type="ECO:0000313" key="4">
    <source>
        <dbReference type="EMBL" id="TCO14908.1"/>
    </source>
</evidence>
<dbReference type="InterPro" id="IPR003018">
    <property type="entry name" value="GAF"/>
</dbReference>
<comment type="caution">
    <text evidence="4">The sequence shown here is derived from an EMBL/GenBank/DDBJ whole genome shotgun (WGS) entry which is preliminary data.</text>
</comment>
<dbReference type="Pfam" id="PF03861">
    <property type="entry name" value="ANTAR"/>
    <property type="match status" value="1"/>
</dbReference>
<sequence length="244" mass="26464">MSQPGELNAPVGAADDRVTADHAAADAFARLAVELHDVGGVEETVEAVVQFALRALQCSYAGVLIATGRRPEVLASTHPRVAELYRLQIEADGGPVIAAIRQESVVVVADVAADSRWPAAWAERIRAEGIRSIVHLPLLVNGRAAAVLSLYSDVPEAFDADDLAVAHILARHASIAIANARQEETLAQAIDARKLVGQAMGILMERYDLDSDRSFEVLKRYSQQTNRKLRDVAQELINTRRLPH</sequence>
<dbReference type="InterPro" id="IPR029016">
    <property type="entry name" value="GAF-like_dom_sf"/>
</dbReference>
<keyword evidence="2" id="KW-0804">Transcription</keyword>
<keyword evidence="1" id="KW-0805">Transcription regulation</keyword>
<dbReference type="InterPro" id="IPR036388">
    <property type="entry name" value="WH-like_DNA-bd_sf"/>
</dbReference>
<evidence type="ECO:0000256" key="1">
    <source>
        <dbReference type="ARBA" id="ARBA00023015"/>
    </source>
</evidence>
<protein>
    <submittedName>
        <fullName evidence="4">GAF domain-containing protein</fullName>
    </submittedName>
</protein>